<dbReference type="AlphaFoldDB" id="A0A250KTY7"/>
<sequence>MIDARNIYRKVTRKIFDFSPEQEQNILAIVWLYRGETGRYLDLVAGYCQRMLAEGAACVRATGGSPLPDFIGALTTLRGAVEPFLKTLAKDAPHDVRATGGSPQQELDDAIPLFKADVDSFRKTVSEQQAAWGQQKTTNGELKKAVDHLATLAETSRDLVKQTDLLYKLACRLIETCENECNARDSDAWAGRDITRARKAADEARALAVEQLKQVRYFWKQAHWLTERFPEAKLRDVEGLVKLVDRAEIEANDWSLTPGRYVGVAPEEEDEDFDFEEALRDIHVELEDLNAEAVQLAATIKKNFEELGV</sequence>
<name>A0A250KTY7_9GAMM</name>
<accession>A0A250KTY7</accession>
<proteinExistence type="predicted"/>
<dbReference type="GO" id="GO:0008168">
    <property type="term" value="F:methyltransferase activity"/>
    <property type="evidence" value="ECO:0007669"/>
    <property type="project" value="UniProtKB-KW"/>
</dbReference>
<dbReference type="SUPFAM" id="SSF53335">
    <property type="entry name" value="S-adenosyl-L-methionine-dependent methyltransferases"/>
    <property type="match status" value="1"/>
</dbReference>
<protein>
    <submittedName>
        <fullName evidence="2">N-6 DNA methylase</fullName>
    </submittedName>
</protein>
<evidence type="ECO:0000313" key="2">
    <source>
        <dbReference type="EMBL" id="BBA35115.1"/>
    </source>
</evidence>
<dbReference type="Gene3D" id="3.40.50.150">
    <property type="entry name" value="Vaccinia Virus protein VP39"/>
    <property type="match status" value="1"/>
</dbReference>
<keyword evidence="2" id="KW-0808">Transferase</keyword>
<organism evidence="2 3">
    <name type="scientific">Methylocaldum marinum</name>
    <dbReference type="NCBI Taxonomy" id="1432792"/>
    <lineage>
        <taxon>Bacteria</taxon>
        <taxon>Pseudomonadati</taxon>
        <taxon>Pseudomonadota</taxon>
        <taxon>Gammaproteobacteria</taxon>
        <taxon>Methylococcales</taxon>
        <taxon>Methylococcaceae</taxon>
        <taxon>Methylocaldum</taxon>
    </lineage>
</organism>
<dbReference type="InterPro" id="IPR029063">
    <property type="entry name" value="SAM-dependent_MTases_sf"/>
</dbReference>
<evidence type="ECO:0000256" key="1">
    <source>
        <dbReference type="SAM" id="Coils"/>
    </source>
</evidence>
<dbReference type="GO" id="GO:0032259">
    <property type="term" value="P:methylation"/>
    <property type="evidence" value="ECO:0007669"/>
    <property type="project" value="UniProtKB-KW"/>
</dbReference>
<gene>
    <name evidence="2" type="ORF">sS8_3172</name>
</gene>
<keyword evidence="3" id="KW-1185">Reference proteome</keyword>
<feature type="coiled-coil region" evidence="1">
    <location>
        <begin position="279"/>
        <end position="306"/>
    </location>
</feature>
<keyword evidence="1" id="KW-0175">Coiled coil</keyword>
<evidence type="ECO:0000313" key="3">
    <source>
        <dbReference type="Proteomes" id="UP000266313"/>
    </source>
</evidence>
<reference evidence="2 3" key="1">
    <citation type="submission" date="2016-12" db="EMBL/GenBank/DDBJ databases">
        <title>Genome sequencing of Methylocaldum marinum.</title>
        <authorList>
            <person name="Takeuchi M."/>
            <person name="Kamagata Y."/>
            <person name="Hiraoka S."/>
            <person name="Oshima K."/>
            <person name="Hattori M."/>
            <person name="Iwasaki W."/>
        </authorList>
    </citation>
    <scope>NUCLEOTIDE SEQUENCE [LARGE SCALE GENOMIC DNA]</scope>
    <source>
        <strain evidence="2 3">S8</strain>
    </source>
</reference>
<dbReference type="EMBL" id="AP017928">
    <property type="protein sequence ID" value="BBA35115.1"/>
    <property type="molecule type" value="Genomic_DNA"/>
</dbReference>
<dbReference type="Proteomes" id="UP000266313">
    <property type="component" value="Chromosome"/>
</dbReference>
<keyword evidence="2" id="KW-0489">Methyltransferase</keyword>
<dbReference type="KEGG" id="mmai:sS8_3172"/>